<organism evidence="1 2">
    <name type="scientific">Mycobacterium botniense</name>
    <dbReference type="NCBI Taxonomy" id="84962"/>
    <lineage>
        <taxon>Bacteria</taxon>
        <taxon>Bacillati</taxon>
        <taxon>Actinomycetota</taxon>
        <taxon>Actinomycetes</taxon>
        <taxon>Mycobacteriales</taxon>
        <taxon>Mycobacteriaceae</taxon>
        <taxon>Mycobacterium</taxon>
    </lineage>
</organism>
<protein>
    <submittedName>
        <fullName evidence="1">Uncharacterized protein</fullName>
    </submittedName>
</protein>
<evidence type="ECO:0000313" key="2">
    <source>
        <dbReference type="Proteomes" id="UP000465361"/>
    </source>
</evidence>
<accession>A0A7I9Y1V3</accession>
<name>A0A7I9Y1V3_9MYCO</name>
<dbReference type="EMBL" id="BLKW01000004">
    <property type="protein sequence ID" value="GFG76049.1"/>
    <property type="molecule type" value="Genomic_DNA"/>
</dbReference>
<sequence length="79" mass="7822">MDGLAPPVPVAPPVVPLQPSNVSVPVRESRTIREPVHEVVVAGAGPGQAGMAGSALVTAVSEGDSAAATATDDARPRDT</sequence>
<evidence type="ECO:0000313" key="1">
    <source>
        <dbReference type="EMBL" id="GFG76049.1"/>
    </source>
</evidence>
<comment type="caution">
    <text evidence="1">The sequence shown here is derived from an EMBL/GenBank/DDBJ whole genome shotgun (WGS) entry which is preliminary data.</text>
</comment>
<reference evidence="1 2" key="1">
    <citation type="journal article" date="2019" name="Emerg. Microbes Infect.">
        <title>Comprehensive subspecies identification of 175 nontuberculous mycobacteria species based on 7547 genomic profiles.</title>
        <authorList>
            <person name="Matsumoto Y."/>
            <person name="Kinjo T."/>
            <person name="Motooka D."/>
            <person name="Nabeya D."/>
            <person name="Jung N."/>
            <person name="Uechi K."/>
            <person name="Horii T."/>
            <person name="Iida T."/>
            <person name="Fujita J."/>
            <person name="Nakamura S."/>
        </authorList>
    </citation>
    <scope>NUCLEOTIDE SEQUENCE [LARGE SCALE GENOMIC DNA]</scope>
    <source>
        <strain evidence="1 2">JCM 17322</strain>
    </source>
</reference>
<proteinExistence type="predicted"/>
<dbReference type="AlphaFoldDB" id="A0A7I9Y1V3"/>
<dbReference type="Proteomes" id="UP000465361">
    <property type="component" value="Unassembled WGS sequence"/>
</dbReference>
<keyword evidence="2" id="KW-1185">Reference proteome</keyword>
<gene>
    <name evidence="1" type="ORF">MBOT_34140</name>
</gene>